<evidence type="ECO:0000259" key="5">
    <source>
        <dbReference type="Pfam" id="PF04755"/>
    </source>
</evidence>
<proteinExistence type="predicted"/>
<feature type="domain" description="Plastid lipid-associated protein/fibrillin conserved" evidence="5">
    <location>
        <begin position="147"/>
        <end position="362"/>
    </location>
</feature>
<dbReference type="PANTHER" id="PTHR31906">
    <property type="entry name" value="PLASTID-LIPID-ASSOCIATED PROTEIN 4, CHLOROPLASTIC-RELATED"/>
    <property type="match status" value="1"/>
</dbReference>
<gene>
    <name evidence="7" type="ORF">ILEXP_LOCUS29594</name>
    <name evidence="6" type="ORF">ILEXP_LOCUS5363</name>
</gene>
<dbReference type="Pfam" id="PF04755">
    <property type="entry name" value="PAP_fibrillin"/>
    <property type="match status" value="1"/>
</dbReference>
<feature type="compositionally biased region" description="Gly residues" evidence="4">
    <location>
        <begin position="123"/>
        <end position="133"/>
    </location>
</feature>
<evidence type="ECO:0000256" key="3">
    <source>
        <dbReference type="ARBA" id="ARBA00022946"/>
    </source>
</evidence>
<feature type="compositionally biased region" description="Basic and acidic residues" evidence="4">
    <location>
        <begin position="96"/>
        <end position="116"/>
    </location>
</feature>
<dbReference type="InterPro" id="IPR039633">
    <property type="entry name" value="PAP"/>
</dbReference>
<evidence type="ECO:0000313" key="6">
    <source>
        <dbReference type="EMBL" id="CAK9138262.1"/>
    </source>
</evidence>
<sequence length="371" mass="39959">MSLLLASHSSFLFKNPNTTKLHFSTLHPLKPPALSFSLLPSPPSNPRRIRLSSIRFSSSNFSGDLPDPPSFKPPAEEPENDEVSDNASPSTFVDEWGEKAEPEAKPSTKLSDSDPPKDEDEWGGVGVESGNGSAGVEVSGADDKLWELKKALVDTVYDNDFGFRASLEVRAEALELVTQLEAANPTPAPTEAVEVLDGNWVLLYTAFSELLPLLAVGTIPLLKVERICQEINTGSLTIENSITLSSPVASFSFSASASFEVRSPSRIQVQFKEGTLKPPEIKSSVDLPESIDLFGQKINLSPARQVVNPLQDAVAGIARSISGQSPLKIPIPGERAASWLLVTYLDKDLRISRGDGGLFVLAKEGSPLLDQ</sequence>
<accession>A0ABC8R0P6</accession>
<dbReference type="EMBL" id="CAUOFW020000871">
    <property type="protein sequence ID" value="CAK9138262.1"/>
    <property type="molecule type" value="Genomic_DNA"/>
</dbReference>
<dbReference type="InterPro" id="IPR006843">
    <property type="entry name" value="PAP/fibrillin_dom"/>
</dbReference>
<comment type="subcellular location">
    <subcellularLocation>
        <location evidence="1">Plastid</location>
    </subcellularLocation>
</comment>
<evidence type="ECO:0000313" key="8">
    <source>
        <dbReference type="Proteomes" id="UP001642360"/>
    </source>
</evidence>
<keyword evidence="2" id="KW-0934">Plastid</keyword>
<evidence type="ECO:0000313" key="7">
    <source>
        <dbReference type="EMBL" id="CAK9160808.1"/>
    </source>
</evidence>
<comment type="caution">
    <text evidence="6">The sequence shown here is derived from an EMBL/GenBank/DDBJ whole genome shotgun (WGS) entry which is preliminary data.</text>
</comment>
<evidence type="ECO:0000256" key="4">
    <source>
        <dbReference type="SAM" id="MobiDB-lite"/>
    </source>
</evidence>
<reference evidence="6 8" key="1">
    <citation type="submission" date="2024-02" db="EMBL/GenBank/DDBJ databases">
        <authorList>
            <person name="Vignale AGUSTIN F."/>
            <person name="Sosa J E."/>
            <person name="Modenutti C."/>
        </authorList>
    </citation>
    <scope>NUCLEOTIDE SEQUENCE [LARGE SCALE GENOMIC DNA]</scope>
</reference>
<protein>
    <recommendedName>
        <fullName evidence="5">Plastid lipid-associated protein/fibrillin conserved domain-containing protein</fullName>
    </recommendedName>
</protein>
<dbReference type="Proteomes" id="UP001642360">
    <property type="component" value="Unassembled WGS sequence"/>
</dbReference>
<evidence type="ECO:0000256" key="1">
    <source>
        <dbReference type="ARBA" id="ARBA00004474"/>
    </source>
</evidence>
<name>A0ABC8R0P6_9AQUA</name>
<organism evidence="6 8">
    <name type="scientific">Ilex paraguariensis</name>
    <name type="common">yerba mate</name>
    <dbReference type="NCBI Taxonomy" id="185542"/>
    <lineage>
        <taxon>Eukaryota</taxon>
        <taxon>Viridiplantae</taxon>
        <taxon>Streptophyta</taxon>
        <taxon>Embryophyta</taxon>
        <taxon>Tracheophyta</taxon>
        <taxon>Spermatophyta</taxon>
        <taxon>Magnoliopsida</taxon>
        <taxon>eudicotyledons</taxon>
        <taxon>Gunneridae</taxon>
        <taxon>Pentapetalae</taxon>
        <taxon>asterids</taxon>
        <taxon>campanulids</taxon>
        <taxon>Aquifoliales</taxon>
        <taxon>Aquifoliaceae</taxon>
        <taxon>Ilex</taxon>
    </lineage>
</organism>
<dbReference type="AlphaFoldDB" id="A0ABC8R0P6"/>
<dbReference type="GO" id="GO:0009536">
    <property type="term" value="C:plastid"/>
    <property type="evidence" value="ECO:0007669"/>
    <property type="project" value="UniProtKB-SubCell"/>
</dbReference>
<keyword evidence="8" id="KW-1185">Reference proteome</keyword>
<dbReference type="EMBL" id="CAUOFW020003584">
    <property type="protein sequence ID" value="CAK9160808.1"/>
    <property type="molecule type" value="Genomic_DNA"/>
</dbReference>
<keyword evidence="3" id="KW-0809">Transit peptide</keyword>
<evidence type="ECO:0000256" key="2">
    <source>
        <dbReference type="ARBA" id="ARBA00022640"/>
    </source>
</evidence>
<feature type="region of interest" description="Disordered" evidence="4">
    <location>
        <begin position="59"/>
        <end position="138"/>
    </location>
</feature>